<dbReference type="PANTHER" id="PTHR39339:SF1">
    <property type="entry name" value="CHAD DOMAIN-CONTAINING PROTEIN"/>
    <property type="match status" value="1"/>
</dbReference>
<evidence type="ECO:0000313" key="4">
    <source>
        <dbReference type="Proteomes" id="UP000609874"/>
    </source>
</evidence>
<gene>
    <name evidence="3" type="ORF">H9639_15010</name>
</gene>
<name>A0ABR8UWI4_9MICC</name>
<proteinExistence type="predicted"/>
<protein>
    <submittedName>
        <fullName evidence="3">CHAD domain-containing protein</fullName>
    </submittedName>
</protein>
<keyword evidence="4" id="KW-1185">Reference proteome</keyword>
<dbReference type="EMBL" id="JACSQD010000007">
    <property type="protein sequence ID" value="MBD7996606.1"/>
    <property type="molecule type" value="Genomic_DNA"/>
</dbReference>
<comment type="caution">
    <text evidence="3">The sequence shown here is derived from an EMBL/GenBank/DDBJ whole genome shotgun (WGS) entry which is preliminary data.</text>
</comment>
<dbReference type="InterPro" id="IPR007899">
    <property type="entry name" value="CHAD_dom"/>
</dbReference>
<reference evidence="3 4" key="1">
    <citation type="submission" date="2020-08" db="EMBL/GenBank/DDBJ databases">
        <title>A Genomic Blueprint of the Chicken Gut Microbiome.</title>
        <authorList>
            <person name="Gilroy R."/>
            <person name="Ravi A."/>
            <person name="Getino M."/>
            <person name="Pursley I."/>
            <person name="Horton D.L."/>
            <person name="Alikhan N.-F."/>
            <person name="Baker D."/>
            <person name="Gharbi K."/>
            <person name="Hall N."/>
            <person name="Watson M."/>
            <person name="Adriaenssens E.M."/>
            <person name="Foster-Nyarko E."/>
            <person name="Jarju S."/>
            <person name="Secka A."/>
            <person name="Antonio M."/>
            <person name="Oren A."/>
            <person name="Chaudhuri R."/>
            <person name="La Ragione R.M."/>
            <person name="Hildebrand F."/>
            <person name="Pallen M.J."/>
        </authorList>
    </citation>
    <scope>NUCLEOTIDE SEQUENCE [LARGE SCALE GENOMIC DNA]</scope>
    <source>
        <strain evidence="3 4">Sa2CUA1</strain>
    </source>
</reference>
<dbReference type="PANTHER" id="PTHR39339">
    <property type="entry name" value="SLR1444 PROTEIN"/>
    <property type="match status" value="1"/>
</dbReference>
<dbReference type="PROSITE" id="PS51708">
    <property type="entry name" value="CHAD"/>
    <property type="match status" value="1"/>
</dbReference>
<feature type="domain" description="CHAD" evidence="2">
    <location>
        <begin position="36"/>
        <end position="320"/>
    </location>
</feature>
<dbReference type="Pfam" id="PF05235">
    <property type="entry name" value="CHAD"/>
    <property type="match status" value="1"/>
</dbReference>
<dbReference type="Gene3D" id="1.40.20.10">
    <property type="entry name" value="CHAD domain"/>
    <property type="match status" value="1"/>
</dbReference>
<dbReference type="Proteomes" id="UP000609874">
    <property type="component" value="Unassembled WGS sequence"/>
</dbReference>
<feature type="region of interest" description="Disordered" evidence="1">
    <location>
        <begin position="1"/>
        <end position="35"/>
    </location>
</feature>
<evidence type="ECO:0000259" key="2">
    <source>
        <dbReference type="PROSITE" id="PS51708"/>
    </source>
</evidence>
<organism evidence="3 4">
    <name type="scientific">Arthrobacter gallicola</name>
    <dbReference type="NCBI Taxonomy" id="2762225"/>
    <lineage>
        <taxon>Bacteria</taxon>
        <taxon>Bacillati</taxon>
        <taxon>Actinomycetota</taxon>
        <taxon>Actinomycetes</taxon>
        <taxon>Micrococcales</taxon>
        <taxon>Micrococcaceae</taxon>
        <taxon>Arthrobacter</taxon>
    </lineage>
</organism>
<dbReference type="RefSeq" id="WP_191808874.1">
    <property type="nucleotide sequence ID" value="NZ_JACSQD010000007.1"/>
</dbReference>
<sequence length="322" mass="35618">MASPDLPAVRAPGRDVPAPAAGVRGPGGGPSRSAGGIRARELLLDYLQEQLGELLREQQRVQSGEADAIHKMRVSTRRLRSALASYRKLLSPEPGRSLRGELKWLARVLGAARDAQVMRHRLQDLVASQPPELVLGPVSARIDEELLTNYSEAVRIIGSELAGERYLRTVAGLQDLVAEPAWTAEGTGQDRSAVARMLRRDRKRLRSRVRLARQETDREARAEILHEARKDAKRLRYAAETWRPDGGAAAETMMNAAEALQKILGELQDSVVARALLQRLGSTAGSGENGFTYGRLHAIEEHRADAAEKQFRRLWKDFPKLP</sequence>
<dbReference type="InterPro" id="IPR038186">
    <property type="entry name" value="CHAD_dom_sf"/>
</dbReference>
<evidence type="ECO:0000256" key="1">
    <source>
        <dbReference type="SAM" id="MobiDB-lite"/>
    </source>
</evidence>
<accession>A0ABR8UWI4</accession>
<evidence type="ECO:0000313" key="3">
    <source>
        <dbReference type="EMBL" id="MBD7996606.1"/>
    </source>
</evidence>
<dbReference type="SMART" id="SM00880">
    <property type="entry name" value="CHAD"/>
    <property type="match status" value="1"/>
</dbReference>